<dbReference type="CDD" id="cd08422">
    <property type="entry name" value="PBP2_CrgA_like"/>
    <property type="match status" value="1"/>
</dbReference>
<evidence type="ECO:0000313" key="6">
    <source>
        <dbReference type="EMBL" id="MBM7062846.1"/>
    </source>
</evidence>
<dbReference type="SUPFAM" id="SSF53850">
    <property type="entry name" value="Periplasmic binding protein-like II"/>
    <property type="match status" value="1"/>
</dbReference>
<dbReference type="RefSeq" id="WP_205350025.1">
    <property type="nucleotide sequence ID" value="NZ_JAFEUP010000006.1"/>
</dbReference>
<feature type="domain" description="HTH lysR-type" evidence="5">
    <location>
        <begin position="1"/>
        <end position="59"/>
    </location>
</feature>
<dbReference type="InterPro" id="IPR058163">
    <property type="entry name" value="LysR-type_TF_proteobact-type"/>
</dbReference>
<dbReference type="Pfam" id="PF00126">
    <property type="entry name" value="HTH_1"/>
    <property type="match status" value="1"/>
</dbReference>
<dbReference type="EMBL" id="JAFEUP010000006">
    <property type="protein sequence ID" value="MBM7062846.1"/>
    <property type="molecule type" value="Genomic_DNA"/>
</dbReference>
<keyword evidence="3" id="KW-0238">DNA-binding</keyword>
<dbReference type="Proteomes" id="UP000717995">
    <property type="component" value="Unassembled WGS sequence"/>
</dbReference>
<dbReference type="PANTHER" id="PTHR30537">
    <property type="entry name" value="HTH-TYPE TRANSCRIPTIONAL REGULATOR"/>
    <property type="match status" value="1"/>
</dbReference>
<dbReference type="InterPro" id="IPR000847">
    <property type="entry name" value="LysR_HTH_N"/>
</dbReference>
<dbReference type="SUPFAM" id="SSF46785">
    <property type="entry name" value="Winged helix' DNA-binding domain"/>
    <property type="match status" value="1"/>
</dbReference>
<keyword evidence="4" id="KW-0804">Transcription</keyword>
<dbReference type="Pfam" id="PF03466">
    <property type="entry name" value="LysR_substrate"/>
    <property type="match status" value="1"/>
</dbReference>
<dbReference type="PROSITE" id="PS50931">
    <property type="entry name" value="HTH_LYSR"/>
    <property type="match status" value="1"/>
</dbReference>
<evidence type="ECO:0000256" key="3">
    <source>
        <dbReference type="ARBA" id="ARBA00023125"/>
    </source>
</evidence>
<gene>
    <name evidence="6" type="ORF">JQX08_19195</name>
</gene>
<evidence type="ECO:0000256" key="2">
    <source>
        <dbReference type="ARBA" id="ARBA00023015"/>
    </source>
</evidence>
<dbReference type="InterPro" id="IPR005119">
    <property type="entry name" value="LysR_subst-bd"/>
</dbReference>
<proteinExistence type="inferred from homology"/>
<name>A0ABS2IIF2_9GAMM</name>
<comment type="caution">
    <text evidence="6">The sequence shown here is derived from an EMBL/GenBank/DDBJ whole genome shotgun (WGS) entry which is preliminary data.</text>
</comment>
<organism evidence="6 7">
    <name type="scientific">Zestomonas insulae</name>
    <dbReference type="NCBI Taxonomy" id="2809017"/>
    <lineage>
        <taxon>Bacteria</taxon>
        <taxon>Pseudomonadati</taxon>
        <taxon>Pseudomonadota</taxon>
        <taxon>Gammaproteobacteria</taxon>
        <taxon>Pseudomonadales</taxon>
        <taxon>Pseudomonadaceae</taxon>
        <taxon>Zestomonas</taxon>
    </lineage>
</organism>
<protein>
    <submittedName>
        <fullName evidence="6">LysR family transcriptional regulator</fullName>
    </submittedName>
</protein>
<evidence type="ECO:0000256" key="1">
    <source>
        <dbReference type="ARBA" id="ARBA00009437"/>
    </source>
</evidence>
<reference evidence="6 7" key="1">
    <citation type="submission" date="2021-02" db="EMBL/GenBank/DDBJ databases">
        <authorList>
            <person name="Lee D.-H."/>
        </authorList>
    </citation>
    <scope>NUCLEOTIDE SEQUENCE [LARGE SCALE GENOMIC DNA]</scope>
    <source>
        <strain evidence="6 7">UL073</strain>
    </source>
</reference>
<comment type="similarity">
    <text evidence="1">Belongs to the LysR transcriptional regulatory family.</text>
</comment>
<keyword evidence="7" id="KW-1185">Reference proteome</keyword>
<dbReference type="Gene3D" id="1.10.10.10">
    <property type="entry name" value="Winged helix-like DNA-binding domain superfamily/Winged helix DNA-binding domain"/>
    <property type="match status" value="1"/>
</dbReference>
<dbReference type="InterPro" id="IPR036390">
    <property type="entry name" value="WH_DNA-bd_sf"/>
</dbReference>
<accession>A0ABS2IIF2</accession>
<dbReference type="PANTHER" id="PTHR30537:SF30">
    <property type="entry name" value="TRANSCRIPTIONAL REGULATOR-RELATED"/>
    <property type="match status" value="1"/>
</dbReference>
<evidence type="ECO:0000313" key="7">
    <source>
        <dbReference type="Proteomes" id="UP000717995"/>
    </source>
</evidence>
<dbReference type="InterPro" id="IPR036388">
    <property type="entry name" value="WH-like_DNA-bd_sf"/>
</dbReference>
<evidence type="ECO:0000256" key="4">
    <source>
        <dbReference type="ARBA" id="ARBA00023163"/>
    </source>
</evidence>
<keyword evidence="2" id="KW-0805">Transcription regulation</keyword>
<dbReference type="Gene3D" id="3.40.190.290">
    <property type="match status" value="1"/>
</dbReference>
<sequence length="297" mass="32669">MEQLKRMAVFATVVERGSMVGAAEVLGMSASAVSQQIRKLEEGTQVSLLHRTTRKLTLTEAGATFYRSCAQVLELAREAEQRLAELRDAPVGELRIAAPVGFSGRPLSDALAPLLRAHSGLRLSLFFHDEQIDLIEQRIDLAIRVGKLEDSSLVARHIGDMRQVICAAPAYLARHPPIERPADLLGLDWLSLHRDAAPAPLVLHGPHGAVEKLRLEHRVSCNNILAVRQFILAGMGVALQPEQEIREELASGRLLPLLPHWQAPSFGVYLVTPRRDSQPAKVRYAIEALRRSLLSGA</sequence>
<evidence type="ECO:0000259" key="5">
    <source>
        <dbReference type="PROSITE" id="PS50931"/>
    </source>
</evidence>